<evidence type="ECO:0000256" key="1">
    <source>
        <dbReference type="SAM" id="Phobius"/>
    </source>
</evidence>
<keyword evidence="1" id="KW-0812">Transmembrane</keyword>
<sequence length="72" mass="8625">MAENPLVKEDPAIERFNRMREEAYLNFRWTRRTARTAVVAGIVLPGIVYYFASKYQWKFQWQKRKGESILAQ</sequence>
<evidence type="ECO:0000313" key="2">
    <source>
        <dbReference type="EMBL" id="RDB23994.1"/>
    </source>
</evidence>
<reference evidence="2" key="1">
    <citation type="submission" date="2018-04" db="EMBL/GenBank/DDBJ databases">
        <title>Whole genome sequencing of Hypsizygus marmoreus.</title>
        <authorList>
            <person name="Choi I.-G."/>
            <person name="Min B."/>
            <person name="Kim J.-G."/>
            <person name="Kim S."/>
            <person name="Oh Y.-L."/>
            <person name="Kong W.-S."/>
            <person name="Park H."/>
            <person name="Jeong J."/>
            <person name="Song E.-S."/>
        </authorList>
    </citation>
    <scope>NUCLEOTIDE SEQUENCE [LARGE SCALE GENOMIC DNA]</scope>
    <source>
        <strain evidence="2">51987-8</strain>
    </source>
</reference>
<proteinExistence type="predicted"/>
<keyword evidence="1" id="KW-0472">Membrane</keyword>
<dbReference type="InParanoid" id="A0A369JX72"/>
<evidence type="ECO:0008006" key="4">
    <source>
        <dbReference type="Google" id="ProtNLM"/>
    </source>
</evidence>
<name>A0A369JX72_HYPMA</name>
<dbReference type="EMBL" id="LUEZ02000045">
    <property type="protein sequence ID" value="RDB23994.1"/>
    <property type="molecule type" value="Genomic_DNA"/>
</dbReference>
<dbReference type="OrthoDB" id="15108at2759"/>
<dbReference type="PANTHER" id="PTHR39476">
    <property type="entry name" value="NADH:UBIQUINONE OXIDOREDUCTASE 6.6KD SUBUNIT"/>
    <property type="match status" value="1"/>
</dbReference>
<dbReference type="PANTHER" id="PTHR39476:SF1">
    <property type="entry name" value="NADH DEHYDROGENASE [UBIQUINONE] 1 BETA SUBCOMPLEX SUBUNIT 4"/>
    <property type="match status" value="1"/>
</dbReference>
<dbReference type="Proteomes" id="UP000076154">
    <property type="component" value="Unassembled WGS sequence"/>
</dbReference>
<dbReference type="STRING" id="39966.A0A369JX72"/>
<protein>
    <recommendedName>
        <fullName evidence="4">NADH-ubiquinone oxidoreductase B15 subunit</fullName>
    </recommendedName>
</protein>
<gene>
    <name evidence="2" type="ORF">Hypma_008854</name>
</gene>
<organism evidence="2 3">
    <name type="scientific">Hypsizygus marmoreus</name>
    <name type="common">White beech mushroom</name>
    <name type="synonym">Agaricus marmoreus</name>
    <dbReference type="NCBI Taxonomy" id="39966"/>
    <lineage>
        <taxon>Eukaryota</taxon>
        <taxon>Fungi</taxon>
        <taxon>Dikarya</taxon>
        <taxon>Basidiomycota</taxon>
        <taxon>Agaricomycotina</taxon>
        <taxon>Agaricomycetes</taxon>
        <taxon>Agaricomycetidae</taxon>
        <taxon>Agaricales</taxon>
        <taxon>Tricholomatineae</taxon>
        <taxon>Lyophyllaceae</taxon>
        <taxon>Hypsizygus</taxon>
    </lineage>
</organism>
<dbReference type="AlphaFoldDB" id="A0A369JX72"/>
<feature type="transmembrane region" description="Helical" evidence="1">
    <location>
        <begin position="34"/>
        <end position="52"/>
    </location>
</feature>
<accession>A0A369JX72</accession>
<keyword evidence="3" id="KW-1185">Reference proteome</keyword>
<evidence type="ECO:0000313" key="3">
    <source>
        <dbReference type="Proteomes" id="UP000076154"/>
    </source>
</evidence>
<keyword evidence="1" id="KW-1133">Transmembrane helix</keyword>
<comment type="caution">
    <text evidence="2">The sequence shown here is derived from an EMBL/GenBank/DDBJ whole genome shotgun (WGS) entry which is preliminary data.</text>
</comment>